<name>A0A2U2BRK9_9PROT</name>
<accession>A0A2U2BRK9</accession>
<dbReference type="Proteomes" id="UP000245168">
    <property type="component" value="Unassembled WGS sequence"/>
</dbReference>
<dbReference type="AlphaFoldDB" id="A0A2U2BRK9"/>
<dbReference type="InterPro" id="IPR050789">
    <property type="entry name" value="Diverse_Enzym_Activities"/>
</dbReference>
<feature type="domain" description="Beta-lactamase-related" evidence="2">
    <location>
        <begin position="55"/>
        <end position="422"/>
    </location>
</feature>
<dbReference type="InterPro" id="IPR012338">
    <property type="entry name" value="Beta-lactam/transpept-like"/>
</dbReference>
<gene>
    <name evidence="3" type="ORF">DDZ18_12835</name>
</gene>
<evidence type="ECO:0000256" key="1">
    <source>
        <dbReference type="SAM" id="SignalP"/>
    </source>
</evidence>
<protein>
    <submittedName>
        <fullName evidence="3">Serine hydrolase</fullName>
    </submittedName>
</protein>
<feature type="signal peptide" evidence="1">
    <location>
        <begin position="1"/>
        <end position="26"/>
    </location>
</feature>
<dbReference type="GO" id="GO:0016787">
    <property type="term" value="F:hydrolase activity"/>
    <property type="evidence" value="ECO:0007669"/>
    <property type="project" value="UniProtKB-KW"/>
</dbReference>
<dbReference type="PANTHER" id="PTHR43283:SF3">
    <property type="entry name" value="BETA-LACTAMASE FAMILY PROTEIN (AFU_ORTHOLOGUE AFUA_5G07500)"/>
    <property type="match status" value="1"/>
</dbReference>
<dbReference type="PANTHER" id="PTHR43283">
    <property type="entry name" value="BETA-LACTAMASE-RELATED"/>
    <property type="match status" value="1"/>
</dbReference>
<comment type="caution">
    <text evidence="3">The sequence shown here is derived from an EMBL/GenBank/DDBJ whole genome shotgun (WGS) entry which is preliminary data.</text>
</comment>
<evidence type="ECO:0000313" key="3">
    <source>
        <dbReference type="EMBL" id="PWE16642.1"/>
    </source>
</evidence>
<sequence>MIDVVRRLFVFLLAPLALFACGPRDAEESPEPAPAAPAEEAAEPRALDAAALAELDATLERLAAERARAGYAAVIALDGEIVHVSEAGYADIAAGRPMTADTPVRIASMTKPVTAVAVMMLVEDGALSLDDPVADYIPAFADARVATSFMRNEAMEIPTEPLERAITIRDLITHTSGVGYIFDYDTNLGALYIGHDIYQGDAPMAARMETLAGLPLYFQPGEAWRYSYANDVLGHVVEIVSGETLDAFMDARIFTPLGMDDTTFFPGESLRARMAALYTHDDDGALVRVPAADDGVLNAADEAGGAGLVSTAHDYMRFALMLAGGGELDGTRLLSAETVDRMTELHVGPERTPDSMDAADTGYGLGVGVAYDGDDETIERPGDFGWGGYFDTDFFVSPSTGLAGVIMAQEEPGPTTPPEAAARAVFKPLAYGALPGE</sequence>
<dbReference type="OrthoDB" id="5377981at2"/>
<evidence type="ECO:0000259" key="2">
    <source>
        <dbReference type="Pfam" id="PF00144"/>
    </source>
</evidence>
<dbReference type="SUPFAM" id="SSF56601">
    <property type="entry name" value="beta-lactamase/transpeptidase-like"/>
    <property type="match status" value="1"/>
</dbReference>
<dbReference type="Gene3D" id="3.40.710.10">
    <property type="entry name" value="DD-peptidase/beta-lactamase superfamily"/>
    <property type="match status" value="1"/>
</dbReference>
<feature type="chain" id="PRO_5015657640" evidence="1">
    <location>
        <begin position="27"/>
        <end position="437"/>
    </location>
</feature>
<reference evidence="4" key="1">
    <citation type="submission" date="2018-05" db="EMBL/GenBank/DDBJ databases">
        <authorList>
            <person name="Liu B.-T."/>
        </authorList>
    </citation>
    <scope>NUCLEOTIDE SEQUENCE [LARGE SCALE GENOMIC DNA]</scope>
    <source>
        <strain evidence="4">WD6-1</strain>
    </source>
</reference>
<evidence type="ECO:0000313" key="4">
    <source>
        <dbReference type="Proteomes" id="UP000245168"/>
    </source>
</evidence>
<keyword evidence="3" id="KW-0378">Hydrolase</keyword>
<keyword evidence="1" id="KW-0732">Signal</keyword>
<keyword evidence="4" id="KW-1185">Reference proteome</keyword>
<proteinExistence type="predicted"/>
<dbReference type="RefSeq" id="WP_109253797.1">
    <property type="nucleotide sequence ID" value="NZ_QEXV01000006.1"/>
</dbReference>
<dbReference type="Pfam" id="PF00144">
    <property type="entry name" value="Beta-lactamase"/>
    <property type="match status" value="1"/>
</dbReference>
<dbReference type="EMBL" id="QEXV01000006">
    <property type="protein sequence ID" value="PWE16642.1"/>
    <property type="molecule type" value="Genomic_DNA"/>
</dbReference>
<dbReference type="PROSITE" id="PS51257">
    <property type="entry name" value="PROKAR_LIPOPROTEIN"/>
    <property type="match status" value="1"/>
</dbReference>
<organism evidence="3 4">
    <name type="scientific">Marinicauda salina</name>
    <dbReference type="NCBI Taxonomy" id="2135793"/>
    <lineage>
        <taxon>Bacteria</taxon>
        <taxon>Pseudomonadati</taxon>
        <taxon>Pseudomonadota</taxon>
        <taxon>Alphaproteobacteria</taxon>
        <taxon>Maricaulales</taxon>
        <taxon>Maricaulaceae</taxon>
        <taxon>Marinicauda</taxon>
    </lineage>
</organism>
<dbReference type="InterPro" id="IPR001466">
    <property type="entry name" value="Beta-lactam-related"/>
</dbReference>